<gene>
    <name evidence="3" type="primary">LOC116291994</name>
</gene>
<dbReference type="RefSeq" id="XP_031555088.1">
    <property type="nucleotide sequence ID" value="XM_031699228.1"/>
</dbReference>
<reference evidence="3" key="1">
    <citation type="submission" date="2025-08" db="UniProtKB">
        <authorList>
            <consortium name="RefSeq"/>
        </authorList>
    </citation>
    <scope>IDENTIFICATION</scope>
    <source>
        <tissue evidence="3">Tentacle</tissue>
    </source>
</reference>
<dbReference type="PANTHER" id="PTHR24024:SF18">
    <property type="entry name" value="SHORT-CHAIN COLLAGEN C4-LIKE"/>
    <property type="match status" value="1"/>
</dbReference>
<accession>A0A6P8HJN3</accession>
<dbReference type="Proteomes" id="UP000515163">
    <property type="component" value="Unplaced"/>
</dbReference>
<keyword evidence="2" id="KW-1185">Reference proteome</keyword>
<protein>
    <submittedName>
        <fullName evidence="3">Short-chain collagen C4-like</fullName>
    </submittedName>
</protein>
<dbReference type="GO" id="GO:0005615">
    <property type="term" value="C:extracellular space"/>
    <property type="evidence" value="ECO:0007669"/>
    <property type="project" value="TreeGrafter"/>
</dbReference>
<name>A0A6P8HJN3_ACTTE</name>
<dbReference type="Pfam" id="PF01391">
    <property type="entry name" value="Collagen"/>
    <property type="match status" value="1"/>
</dbReference>
<evidence type="ECO:0000256" key="1">
    <source>
        <dbReference type="SAM" id="MobiDB-lite"/>
    </source>
</evidence>
<dbReference type="GeneID" id="116291994"/>
<feature type="compositionally biased region" description="Low complexity" evidence="1">
    <location>
        <begin position="35"/>
        <end position="44"/>
    </location>
</feature>
<dbReference type="InterPro" id="IPR008160">
    <property type="entry name" value="Collagen"/>
</dbReference>
<dbReference type="InterPro" id="IPR051077">
    <property type="entry name" value="Ca-dependent_lectin"/>
</dbReference>
<dbReference type="PANTHER" id="PTHR24024">
    <property type="entry name" value="PULMONARY SURFACTANT-ASSOCIATED PROTEIN A"/>
    <property type="match status" value="1"/>
</dbReference>
<evidence type="ECO:0000313" key="2">
    <source>
        <dbReference type="Proteomes" id="UP000515163"/>
    </source>
</evidence>
<dbReference type="AlphaFoldDB" id="A0A6P8HJN3"/>
<feature type="region of interest" description="Disordered" evidence="1">
    <location>
        <begin position="21"/>
        <end position="64"/>
    </location>
</feature>
<dbReference type="InParanoid" id="A0A6P8HJN3"/>
<evidence type="ECO:0000313" key="3">
    <source>
        <dbReference type="RefSeq" id="XP_031555088.1"/>
    </source>
</evidence>
<organism evidence="2 3">
    <name type="scientific">Actinia tenebrosa</name>
    <name type="common">Australian red waratah sea anemone</name>
    <dbReference type="NCBI Taxonomy" id="6105"/>
    <lineage>
        <taxon>Eukaryota</taxon>
        <taxon>Metazoa</taxon>
        <taxon>Cnidaria</taxon>
        <taxon>Anthozoa</taxon>
        <taxon>Hexacorallia</taxon>
        <taxon>Actiniaria</taxon>
        <taxon>Actiniidae</taxon>
        <taxon>Actinia</taxon>
    </lineage>
</organism>
<proteinExistence type="predicted"/>
<dbReference type="KEGG" id="aten:116291994"/>
<sequence>MSANGSGAFQAHFRRKNRGKCLTCKDGRDGKNGTPGSRGAAGVRGRPGRNGQLGPRGPRGYRGPGGVQYVRWGRTTCPWGASLVYKGRIGGEHDSHPGGGANYVCLPETPKYGRYKNGYQNTAFMYGTEYDLYYYNPFTRNLHDHDAPCAVCYVTTRSAKMMIPATYECPARWTREYHGYLMSEHHTHRHSTNFICVDQYAQAVPGTHADRGGALLYPVEGVCGSLPCLPYVGGRELTCVVCTK</sequence>
<dbReference type="OrthoDB" id="10062678at2759"/>